<proteinExistence type="predicted"/>
<reference evidence="1 2" key="2">
    <citation type="journal article" date="2016" name="Environ. Microbiol. Rep.">
        <title>Metagenomic evidence for the presence of phototrophic Gemmatimonadetes bacteria in diverse environments.</title>
        <authorList>
            <person name="Zeng Y."/>
            <person name="Baumbach J."/>
            <person name="Barbosa E.G."/>
            <person name="Azevedo V."/>
            <person name="Zhang C."/>
            <person name="Koblizek M."/>
        </authorList>
    </citation>
    <scope>NUCLEOTIDE SEQUENCE [LARGE SCALE GENOMIC DNA]</scope>
    <source>
        <strain evidence="1 2">AP64</strain>
    </source>
</reference>
<dbReference type="Proteomes" id="UP000076404">
    <property type="component" value="Chromosome"/>
</dbReference>
<dbReference type="AlphaFoldDB" id="A0A143BL40"/>
<reference evidence="1 2" key="1">
    <citation type="journal article" date="2014" name="Proc. Natl. Acad. Sci. U.S.A.">
        <title>Functional type 2 photosynthetic reaction centers found in the rare bacterial phylum Gemmatimonadetes.</title>
        <authorList>
            <person name="Zeng Y."/>
            <person name="Feng F."/>
            <person name="Medova H."/>
            <person name="Dean J."/>
            <person name="Koblizek M."/>
        </authorList>
    </citation>
    <scope>NUCLEOTIDE SEQUENCE [LARGE SCALE GENOMIC DNA]</scope>
    <source>
        <strain evidence="1 2">AP64</strain>
    </source>
</reference>
<accession>A0A143BL40</accession>
<sequence>MACAWTKVHAQAAGDSVRTAPPRSAPGAIDRGLATRTRQTLTVSGTERRYRIGAVDVQERAAPMTWRLVSPRVAARVSGIPVSLDAADAQVQGVTPIRARLDFILRAGDTLSVYGRRGSTPRTLNSVEASALGAAGTSVLDLSSLSMGLASQVGVRGKWSLPVGSVVLGVSAAAERDLPPPATGVVFWQGTTVRGGASVTGLVGEQTLTVSADISSSQADSLGGRNQFPGGGAFTLGASSSGAVNEAGTVWFSGDVFYVRPFGNDRNDQPTRLIPQGSFGGVSGLLLLESGTLTWTPTVSLLRESSAASVTTVQQGTLPSRTSLRGSAWSVAAGLSVDLPLGASVTVSPEVGAVSGTVSSSLAQTNGRIVGRRGRVVNVTNTSAFNDAVRGWWGGLSLSVRY</sequence>
<dbReference type="STRING" id="1379270.GEMMAAP_14780"/>
<gene>
    <name evidence="1" type="ORF">GEMMAAP_14780</name>
</gene>
<protein>
    <submittedName>
        <fullName evidence="1">Uncharacterized protein</fullName>
    </submittedName>
</protein>
<dbReference type="KEGG" id="gph:GEMMAAP_14780"/>
<evidence type="ECO:0000313" key="2">
    <source>
        <dbReference type="Proteomes" id="UP000076404"/>
    </source>
</evidence>
<name>A0A143BL40_9BACT</name>
<dbReference type="EMBL" id="CP011454">
    <property type="protein sequence ID" value="AMW05718.1"/>
    <property type="molecule type" value="Genomic_DNA"/>
</dbReference>
<evidence type="ECO:0000313" key="1">
    <source>
        <dbReference type="EMBL" id="AMW05718.1"/>
    </source>
</evidence>
<keyword evidence="2" id="KW-1185">Reference proteome</keyword>
<organism evidence="1 2">
    <name type="scientific">Gemmatimonas phototrophica</name>
    <dbReference type="NCBI Taxonomy" id="1379270"/>
    <lineage>
        <taxon>Bacteria</taxon>
        <taxon>Pseudomonadati</taxon>
        <taxon>Gemmatimonadota</taxon>
        <taxon>Gemmatimonadia</taxon>
        <taxon>Gemmatimonadales</taxon>
        <taxon>Gemmatimonadaceae</taxon>
        <taxon>Gemmatimonas</taxon>
    </lineage>
</organism>